<organism evidence="1 2">
    <name type="scientific">Phytophthora megakarya</name>
    <dbReference type="NCBI Taxonomy" id="4795"/>
    <lineage>
        <taxon>Eukaryota</taxon>
        <taxon>Sar</taxon>
        <taxon>Stramenopiles</taxon>
        <taxon>Oomycota</taxon>
        <taxon>Peronosporomycetes</taxon>
        <taxon>Peronosporales</taxon>
        <taxon>Peronosporaceae</taxon>
        <taxon>Phytophthora</taxon>
    </lineage>
</organism>
<comment type="caution">
    <text evidence="1">The sequence shown here is derived from an EMBL/GenBank/DDBJ whole genome shotgun (WGS) entry which is preliminary data.</text>
</comment>
<accession>A0A225UWW1</accession>
<dbReference type="GO" id="GO:0003676">
    <property type="term" value="F:nucleic acid binding"/>
    <property type="evidence" value="ECO:0007669"/>
    <property type="project" value="InterPro"/>
</dbReference>
<dbReference type="InterPro" id="IPR036397">
    <property type="entry name" value="RNaseH_sf"/>
</dbReference>
<keyword evidence="2" id="KW-1185">Reference proteome</keyword>
<protein>
    <submittedName>
        <fullName evidence="1">Retrotransposon protein, Ty3-gypsy subclass</fullName>
    </submittedName>
</protein>
<sequence length="111" mass="12143">MSTDMAAFVAGCLNCLSTQGCKVPRPFGETVRASKPNELLHFDFLSLPISTLGTAYVLVLKDDMTGFGVVHSLVSDQGSHFTSEVIQKLCYLRGAQHHFVTTIFTMGEWVS</sequence>
<dbReference type="AlphaFoldDB" id="A0A225UWW1"/>
<reference evidence="2" key="1">
    <citation type="submission" date="2017-03" db="EMBL/GenBank/DDBJ databases">
        <title>Phytopthora megakarya and P. palmivora, two closely related causual agents of cacao black pod achieved similar genome size and gene model numbers by different mechanisms.</title>
        <authorList>
            <person name="Ali S."/>
            <person name="Shao J."/>
            <person name="Larry D.J."/>
            <person name="Kronmiller B."/>
            <person name="Shen D."/>
            <person name="Strem M.D."/>
            <person name="Melnick R.L."/>
            <person name="Guiltinan M.J."/>
            <person name="Tyler B.M."/>
            <person name="Meinhardt L.W."/>
            <person name="Bailey B.A."/>
        </authorList>
    </citation>
    <scope>NUCLEOTIDE SEQUENCE [LARGE SCALE GENOMIC DNA]</scope>
    <source>
        <strain evidence="2">zdho120</strain>
    </source>
</reference>
<dbReference type="InterPro" id="IPR012337">
    <property type="entry name" value="RNaseH-like_sf"/>
</dbReference>
<gene>
    <name evidence="1" type="ORF">PHMEG_00032199</name>
</gene>
<dbReference type="Proteomes" id="UP000198211">
    <property type="component" value="Unassembled WGS sequence"/>
</dbReference>
<dbReference type="SUPFAM" id="SSF53098">
    <property type="entry name" value="Ribonuclease H-like"/>
    <property type="match status" value="1"/>
</dbReference>
<name>A0A225UWW1_9STRA</name>
<proteinExistence type="predicted"/>
<dbReference type="OrthoDB" id="88547at2759"/>
<dbReference type="EMBL" id="NBNE01010614">
    <property type="protein sequence ID" value="OWY97307.1"/>
    <property type="molecule type" value="Genomic_DNA"/>
</dbReference>
<evidence type="ECO:0000313" key="1">
    <source>
        <dbReference type="EMBL" id="OWY97307.1"/>
    </source>
</evidence>
<evidence type="ECO:0000313" key="2">
    <source>
        <dbReference type="Proteomes" id="UP000198211"/>
    </source>
</evidence>
<dbReference type="Gene3D" id="3.30.420.10">
    <property type="entry name" value="Ribonuclease H-like superfamily/Ribonuclease H"/>
    <property type="match status" value="1"/>
</dbReference>